<dbReference type="OMA" id="RANNPPE"/>
<evidence type="ECO:0000256" key="5">
    <source>
        <dbReference type="ARBA" id="ARBA00023136"/>
    </source>
</evidence>
<comment type="similarity">
    <text evidence="2 6">Belongs to the peroxisomal membrane protein PXMP2/4 family.</text>
</comment>
<keyword evidence="4 6" id="KW-1133">Transmembrane helix</keyword>
<dbReference type="STRING" id="578462.A0A0L0T5I1"/>
<keyword evidence="8" id="KW-1185">Reference proteome</keyword>
<keyword evidence="5 6" id="KW-0472">Membrane</keyword>
<dbReference type="eggNOG" id="KOG1944">
    <property type="taxonomic scope" value="Eukaryota"/>
</dbReference>
<gene>
    <name evidence="7" type="ORF">AMAG_15037</name>
</gene>
<dbReference type="OrthoDB" id="430207at2759"/>
<dbReference type="GO" id="GO:0005737">
    <property type="term" value="C:cytoplasm"/>
    <property type="evidence" value="ECO:0007669"/>
    <property type="project" value="TreeGrafter"/>
</dbReference>
<name>A0A0L0T5I1_ALLM3</name>
<dbReference type="Proteomes" id="UP000054350">
    <property type="component" value="Unassembled WGS sequence"/>
</dbReference>
<dbReference type="Pfam" id="PF04117">
    <property type="entry name" value="Mpv17_PMP22"/>
    <property type="match status" value="1"/>
</dbReference>
<protein>
    <recommendedName>
        <fullName evidence="9">Mpv17/PMP22 family protein</fullName>
    </recommendedName>
</protein>
<proteinExistence type="inferred from homology"/>
<keyword evidence="3 6" id="KW-0812">Transmembrane</keyword>
<evidence type="ECO:0000256" key="2">
    <source>
        <dbReference type="ARBA" id="ARBA00006824"/>
    </source>
</evidence>
<sequence>MFRTLLGRYNRLLEVHPYKTQCITAATLWCTGDLLSQAIEHHGRTSDSGGGHSVIPTTHCEPSATAPAMLGGGGVALSPTHIGEIDPTSRRESDLAPARTFRVDWHRLGVMTGFGLCLAGPLYTWWYSTLDRTVLHLFARFRAARPATSTTITAAAASSAAMTSAHGAVTMSVATTKLVGDLFVFEPPYLSLFLVATNMFSGHSASDTARRYRRDFWPTYKVDLAVWAPIQLVNFKVVPVPLQPVFVNAVNVFWNAYLSYVKHK</sequence>
<evidence type="ECO:0008006" key="9">
    <source>
        <dbReference type="Google" id="ProtNLM"/>
    </source>
</evidence>
<evidence type="ECO:0000313" key="8">
    <source>
        <dbReference type="Proteomes" id="UP000054350"/>
    </source>
</evidence>
<organism evidence="7 8">
    <name type="scientific">Allomyces macrogynus (strain ATCC 38327)</name>
    <name type="common">Allomyces javanicus var. macrogynus</name>
    <dbReference type="NCBI Taxonomy" id="578462"/>
    <lineage>
        <taxon>Eukaryota</taxon>
        <taxon>Fungi</taxon>
        <taxon>Fungi incertae sedis</taxon>
        <taxon>Blastocladiomycota</taxon>
        <taxon>Blastocladiomycetes</taxon>
        <taxon>Blastocladiales</taxon>
        <taxon>Blastocladiaceae</taxon>
        <taxon>Allomyces</taxon>
    </lineage>
</organism>
<comment type="caution">
    <text evidence="6">Lacks conserved residue(s) required for the propagation of feature annotation.</text>
</comment>
<dbReference type="InterPro" id="IPR007248">
    <property type="entry name" value="Mpv17_PMP22"/>
</dbReference>
<dbReference type="AlphaFoldDB" id="A0A0L0T5I1"/>
<comment type="subcellular location">
    <subcellularLocation>
        <location evidence="1">Membrane</location>
        <topology evidence="1">Multi-pass membrane protein</topology>
    </subcellularLocation>
</comment>
<reference evidence="8" key="2">
    <citation type="submission" date="2009-11" db="EMBL/GenBank/DDBJ databases">
        <title>The Genome Sequence of Allomyces macrogynus strain ATCC 38327.</title>
        <authorList>
            <consortium name="The Broad Institute Genome Sequencing Platform"/>
            <person name="Russ C."/>
            <person name="Cuomo C."/>
            <person name="Shea T."/>
            <person name="Young S.K."/>
            <person name="Zeng Q."/>
            <person name="Koehrsen M."/>
            <person name="Haas B."/>
            <person name="Borodovsky M."/>
            <person name="Guigo R."/>
            <person name="Alvarado L."/>
            <person name="Berlin A."/>
            <person name="Borenstein D."/>
            <person name="Chen Z."/>
            <person name="Engels R."/>
            <person name="Freedman E."/>
            <person name="Gellesch M."/>
            <person name="Goldberg J."/>
            <person name="Griggs A."/>
            <person name="Gujja S."/>
            <person name="Heiman D."/>
            <person name="Hepburn T."/>
            <person name="Howarth C."/>
            <person name="Jen D."/>
            <person name="Larson L."/>
            <person name="Lewis B."/>
            <person name="Mehta T."/>
            <person name="Park D."/>
            <person name="Pearson M."/>
            <person name="Roberts A."/>
            <person name="Saif S."/>
            <person name="Shenoy N."/>
            <person name="Sisk P."/>
            <person name="Stolte C."/>
            <person name="Sykes S."/>
            <person name="Walk T."/>
            <person name="White J."/>
            <person name="Yandava C."/>
            <person name="Burger G."/>
            <person name="Gray M.W."/>
            <person name="Holland P.W.H."/>
            <person name="King N."/>
            <person name="Lang F.B.F."/>
            <person name="Roger A.J."/>
            <person name="Ruiz-Trillo I."/>
            <person name="Lander E."/>
            <person name="Nusbaum C."/>
        </authorList>
    </citation>
    <scope>NUCLEOTIDE SEQUENCE [LARGE SCALE GENOMIC DNA]</scope>
    <source>
        <strain evidence="8">ATCC 38327</strain>
    </source>
</reference>
<evidence type="ECO:0000256" key="1">
    <source>
        <dbReference type="ARBA" id="ARBA00004141"/>
    </source>
</evidence>
<evidence type="ECO:0000256" key="4">
    <source>
        <dbReference type="ARBA" id="ARBA00022989"/>
    </source>
</evidence>
<dbReference type="VEuPathDB" id="FungiDB:AMAG_15037"/>
<dbReference type="GO" id="GO:0016020">
    <property type="term" value="C:membrane"/>
    <property type="evidence" value="ECO:0007669"/>
    <property type="project" value="UniProtKB-SubCell"/>
</dbReference>
<evidence type="ECO:0000256" key="6">
    <source>
        <dbReference type="RuleBase" id="RU363053"/>
    </source>
</evidence>
<feature type="transmembrane region" description="Helical" evidence="6">
    <location>
        <begin position="108"/>
        <end position="127"/>
    </location>
</feature>
<dbReference type="PANTHER" id="PTHR11266">
    <property type="entry name" value="PEROXISOMAL MEMBRANE PROTEIN 2, PXMP2 MPV17"/>
    <property type="match status" value="1"/>
</dbReference>
<reference evidence="7 8" key="1">
    <citation type="submission" date="2009-11" db="EMBL/GenBank/DDBJ databases">
        <title>Annotation of Allomyces macrogynus ATCC 38327.</title>
        <authorList>
            <consortium name="The Broad Institute Genome Sequencing Platform"/>
            <person name="Russ C."/>
            <person name="Cuomo C."/>
            <person name="Burger G."/>
            <person name="Gray M.W."/>
            <person name="Holland P.W.H."/>
            <person name="King N."/>
            <person name="Lang F.B.F."/>
            <person name="Roger A.J."/>
            <person name="Ruiz-Trillo I."/>
            <person name="Young S.K."/>
            <person name="Zeng Q."/>
            <person name="Gargeya S."/>
            <person name="Fitzgerald M."/>
            <person name="Haas B."/>
            <person name="Abouelleil A."/>
            <person name="Alvarado L."/>
            <person name="Arachchi H.M."/>
            <person name="Berlin A."/>
            <person name="Chapman S.B."/>
            <person name="Gearin G."/>
            <person name="Goldberg J."/>
            <person name="Griggs A."/>
            <person name="Gujja S."/>
            <person name="Hansen M."/>
            <person name="Heiman D."/>
            <person name="Howarth C."/>
            <person name="Larimer J."/>
            <person name="Lui A."/>
            <person name="MacDonald P.J.P."/>
            <person name="McCowen C."/>
            <person name="Montmayeur A."/>
            <person name="Murphy C."/>
            <person name="Neiman D."/>
            <person name="Pearson M."/>
            <person name="Priest M."/>
            <person name="Roberts A."/>
            <person name="Saif S."/>
            <person name="Shea T."/>
            <person name="Sisk P."/>
            <person name="Stolte C."/>
            <person name="Sykes S."/>
            <person name="Wortman J."/>
            <person name="Nusbaum C."/>
            <person name="Birren B."/>
        </authorList>
    </citation>
    <scope>NUCLEOTIDE SEQUENCE [LARGE SCALE GENOMIC DNA]</scope>
    <source>
        <strain evidence="7 8">ATCC 38327</strain>
    </source>
</reference>
<accession>A0A0L0T5I1</accession>
<evidence type="ECO:0000313" key="7">
    <source>
        <dbReference type="EMBL" id="KNE70048.1"/>
    </source>
</evidence>
<dbReference type="EMBL" id="GG745364">
    <property type="protein sequence ID" value="KNE70048.1"/>
    <property type="molecule type" value="Genomic_DNA"/>
</dbReference>
<evidence type="ECO:0000256" key="3">
    <source>
        <dbReference type="ARBA" id="ARBA00022692"/>
    </source>
</evidence>